<keyword evidence="2" id="KW-1133">Transmembrane helix</keyword>
<feature type="compositionally biased region" description="Low complexity" evidence="1">
    <location>
        <begin position="558"/>
        <end position="577"/>
    </location>
</feature>
<feature type="compositionally biased region" description="Low complexity" evidence="1">
    <location>
        <begin position="156"/>
        <end position="173"/>
    </location>
</feature>
<name>A0AA38RYH8_9PEZI</name>
<feature type="compositionally biased region" description="Polar residues" evidence="1">
    <location>
        <begin position="547"/>
        <end position="557"/>
    </location>
</feature>
<proteinExistence type="predicted"/>
<feature type="region of interest" description="Disordered" evidence="1">
    <location>
        <begin position="337"/>
        <end position="458"/>
    </location>
</feature>
<feature type="region of interest" description="Disordered" evidence="1">
    <location>
        <begin position="547"/>
        <end position="626"/>
    </location>
</feature>
<accession>A0AA38RYH8</accession>
<feature type="compositionally biased region" description="Low complexity" evidence="1">
    <location>
        <begin position="661"/>
        <end position="682"/>
    </location>
</feature>
<organism evidence="3 4">
    <name type="scientific">Pleurostoma richardsiae</name>
    <dbReference type="NCBI Taxonomy" id="41990"/>
    <lineage>
        <taxon>Eukaryota</taxon>
        <taxon>Fungi</taxon>
        <taxon>Dikarya</taxon>
        <taxon>Ascomycota</taxon>
        <taxon>Pezizomycotina</taxon>
        <taxon>Sordariomycetes</taxon>
        <taxon>Sordariomycetidae</taxon>
        <taxon>Calosphaeriales</taxon>
        <taxon>Pleurostomataceae</taxon>
        <taxon>Pleurostoma</taxon>
    </lineage>
</organism>
<dbReference type="EMBL" id="JANBVO010000007">
    <property type="protein sequence ID" value="KAJ9150733.1"/>
    <property type="molecule type" value="Genomic_DNA"/>
</dbReference>
<sequence>MSAPPSRQRRTPLHERSQSQNNTLAIRIVPYTPPRLQAQGRSPARNTSPSCPYPVELDTGAPGDDPPRRCSSAILRSKDGASEEEEGHRYGDAADRHPRFALPPVTSFAVSLESSRDQGVSGSKLSATGRWYGEGPKTPTTAATSQSSRDGDTEEPTPAASPSSSSAPGASTSRPLSRRRNFVAVHSDKTFSLVSQGLLPSSTSASSDYGTGPKSPPLSYSSRTSSSYYEGHSSGAFSGDDRSSSPLTSSGTIPDYSLPLYATSPSPLAIQLAEDPTTASPWNYRMVGGLRKVPKTPDLKQTGLVTRNLPETPTALAVLPEASTSSVAELGPEPQRLLPKASFNSSQTASTTSETTNYKVYGDESLAQGSTESLRPSSSRTNFHQVGESSPAGSFVAARPDTADSDQNYILHGDPSPSASVVTVSRRPRPTYSQESLLVPPLRPGRKGSNEGFGYRKPRSRENLRVRAGSIRSIRSISSIISEGAAATFLAGQTFLRIPNPQFSGYTGSSSLPSDGEREIPWAESAATGSPSGFITPRVQMIPTTPHQWSSQLSTVMSESEGSSGAGRRSSRGWASSTHSRLMPSISSSIAAELEQSSQSRPDSRSESIDRPQPSYARSSHGVYSTRMVRDQDEHGDGLADLHEINQRPSRTGLSGFFAGSNSSERNLHSSASSRSPSLSSSSSIPAWARVYYGSGERRFLAPPSESSISESGGSRPSSIFRTGSPAADHFPLSIYSPRRRAREVQPPGSQPFSDSASMDITPLPPMETYHIRTGLRKMTSSIWSPHLRTDRRADRYSLWEPPSISWSAESGILGRRNIQVVMFTVGFIFPFAWMTAAVLPLPPNPHLALLETDTSHKLEYRFGPSDDIHYQSARWWRTLNRCMSVVGLLIIGAIVALVVVSVREGWSHH</sequence>
<keyword evidence="4" id="KW-1185">Reference proteome</keyword>
<dbReference type="AlphaFoldDB" id="A0AA38RYH8"/>
<protein>
    <submittedName>
        <fullName evidence="3">Serine-rich protein</fullName>
    </submittedName>
</protein>
<feature type="compositionally biased region" description="Low complexity" evidence="1">
    <location>
        <begin position="704"/>
        <end position="720"/>
    </location>
</feature>
<evidence type="ECO:0000313" key="4">
    <source>
        <dbReference type="Proteomes" id="UP001174694"/>
    </source>
</evidence>
<dbReference type="Proteomes" id="UP001174694">
    <property type="component" value="Unassembled WGS sequence"/>
</dbReference>
<feature type="compositionally biased region" description="Basic and acidic residues" evidence="1">
    <location>
        <begin position="76"/>
        <end position="98"/>
    </location>
</feature>
<feature type="region of interest" description="Disordered" evidence="1">
    <location>
        <begin position="201"/>
        <end position="250"/>
    </location>
</feature>
<reference evidence="3" key="1">
    <citation type="submission" date="2022-07" db="EMBL/GenBank/DDBJ databases">
        <title>Fungi with potential for degradation of polypropylene.</title>
        <authorList>
            <person name="Gostincar C."/>
        </authorList>
    </citation>
    <scope>NUCLEOTIDE SEQUENCE</scope>
    <source>
        <strain evidence="3">EXF-13308</strain>
    </source>
</reference>
<feature type="transmembrane region" description="Helical" evidence="2">
    <location>
        <begin position="884"/>
        <end position="903"/>
    </location>
</feature>
<feature type="region of interest" description="Disordered" evidence="1">
    <location>
        <begin position="1"/>
        <end position="181"/>
    </location>
</feature>
<feature type="compositionally biased region" description="Polar residues" evidence="1">
    <location>
        <begin position="367"/>
        <end position="392"/>
    </location>
</feature>
<keyword evidence="2" id="KW-0472">Membrane</keyword>
<feature type="region of interest" description="Disordered" evidence="1">
    <location>
        <begin position="647"/>
        <end position="682"/>
    </location>
</feature>
<feature type="compositionally biased region" description="Low complexity" evidence="1">
    <location>
        <begin position="345"/>
        <end position="356"/>
    </location>
</feature>
<feature type="compositionally biased region" description="Polar residues" evidence="1">
    <location>
        <begin position="108"/>
        <end position="126"/>
    </location>
</feature>
<comment type="caution">
    <text evidence="3">The sequence shown here is derived from an EMBL/GenBank/DDBJ whole genome shotgun (WGS) entry which is preliminary data.</text>
</comment>
<evidence type="ECO:0000313" key="3">
    <source>
        <dbReference type="EMBL" id="KAJ9150733.1"/>
    </source>
</evidence>
<feature type="transmembrane region" description="Helical" evidence="2">
    <location>
        <begin position="821"/>
        <end position="842"/>
    </location>
</feature>
<keyword evidence="2" id="KW-0812">Transmembrane</keyword>
<evidence type="ECO:0000256" key="2">
    <source>
        <dbReference type="SAM" id="Phobius"/>
    </source>
</evidence>
<gene>
    <name evidence="3" type="ORF">NKR23_g3580</name>
</gene>
<feature type="compositionally biased region" description="Polar residues" evidence="1">
    <location>
        <begin position="138"/>
        <end position="148"/>
    </location>
</feature>
<evidence type="ECO:0000256" key="1">
    <source>
        <dbReference type="SAM" id="MobiDB-lite"/>
    </source>
</evidence>
<feature type="region of interest" description="Disordered" evidence="1">
    <location>
        <begin position="702"/>
        <end position="732"/>
    </location>
</feature>
<feature type="compositionally biased region" description="Low complexity" evidence="1">
    <location>
        <begin position="219"/>
        <end position="234"/>
    </location>
</feature>